<name>A0AAV0TLK8_9STRA</name>
<evidence type="ECO:0000313" key="2">
    <source>
        <dbReference type="EMBL" id="CAI5721576.1"/>
    </source>
</evidence>
<protein>
    <submittedName>
        <fullName evidence="2">Uncharacterized protein</fullName>
    </submittedName>
</protein>
<dbReference type="Proteomes" id="UP001162029">
    <property type="component" value="Unassembled WGS sequence"/>
</dbReference>
<dbReference type="EMBL" id="CANTFM010000418">
    <property type="protein sequence ID" value="CAI5721576.1"/>
    <property type="molecule type" value="Genomic_DNA"/>
</dbReference>
<keyword evidence="3" id="KW-1185">Reference proteome</keyword>
<proteinExistence type="predicted"/>
<evidence type="ECO:0000256" key="1">
    <source>
        <dbReference type="SAM" id="MobiDB-lite"/>
    </source>
</evidence>
<accession>A0AAV0TLK8</accession>
<feature type="compositionally biased region" description="Polar residues" evidence="1">
    <location>
        <begin position="124"/>
        <end position="133"/>
    </location>
</feature>
<feature type="compositionally biased region" description="Basic and acidic residues" evidence="1">
    <location>
        <begin position="92"/>
        <end position="104"/>
    </location>
</feature>
<sequence>MVLRVFLEETQAIGRDINARTRYVSLVEPMMREEDPRAQLYGPRSSGRHQQSPQVVEDHHADMDRVLVAQDDVDAAVNRAADAQQEAEEAEERAARAEKTAAEIRQSNRELFERMRMLERQFLGQPQTGTQPHEMSAGRRARREGRSTYAPLTQPAEHPRES</sequence>
<feature type="region of interest" description="Disordered" evidence="1">
    <location>
        <begin position="121"/>
        <end position="162"/>
    </location>
</feature>
<feature type="region of interest" description="Disordered" evidence="1">
    <location>
        <begin position="33"/>
        <end position="56"/>
    </location>
</feature>
<reference evidence="2" key="1">
    <citation type="submission" date="2022-12" db="EMBL/GenBank/DDBJ databases">
        <authorList>
            <person name="Webb A."/>
        </authorList>
    </citation>
    <scope>NUCLEOTIDE SEQUENCE</scope>
    <source>
        <strain evidence="2">Pd1</strain>
    </source>
</reference>
<organism evidence="2 3">
    <name type="scientific">Peronospora destructor</name>
    <dbReference type="NCBI Taxonomy" id="86335"/>
    <lineage>
        <taxon>Eukaryota</taxon>
        <taxon>Sar</taxon>
        <taxon>Stramenopiles</taxon>
        <taxon>Oomycota</taxon>
        <taxon>Peronosporomycetes</taxon>
        <taxon>Peronosporales</taxon>
        <taxon>Peronosporaceae</taxon>
        <taxon>Peronospora</taxon>
    </lineage>
</organism>
<dbReference type="AlphaFoldDB" id="A0AAV0TLK8"/>
<evidence type="ECO:0000313" key="3">
    <source>
        <dbReference type="Proteomes" id="UP001162029"/>
    </source>
</evidence>
<gene>
    <name evidence="2" type="ORF">PDE001_LOCUS2489</name>
</gene>
<comment type="caution">
    <text evidence="2">The sequence shown here is derived from an EMBL/GenBank/DDBJ whole genome shotgun (WGS) entry which is preliminary data.</text>
</comment>
<feature type="region of interest" description="Disordered" evidence="1">
    <location>
        <begin position="78"/>
        <end position="104"/>
    </location>
</feature>